<dbReference type="InterPro" id="IPR001343">
    <property type="entry name" value="Hemolysn_Ca-bd"/>
</dbReference>
<organism evidence="1 2">
    <name type="scientific">Sagittula marina</name>
    <dbReference type="NCBI Taxonomy" id="943940"/>
    <lineage>
        <taxon>Bacteria</taxon>
        <taxon>Pseudomonadati</taxon>
        <taxon>Pseudomonadota</taxon>
        <taxon>Alphaproteobacteria</taxon>
        <taxon>Rhodobacterales</taxon>
        <taxon>Roseobacteraceae</taxon>
        <taxon>Sagittula</taxon>
    </lineage>
</organism>
<dbReference type="SUPFAM" id="SSF51120">
    <property type="entry name" value="beta-Roll"/>
    <property type="match status" value="1"/>
</dbReference>
<dbReference type="RefSeq" id="WP_183966688.1">
    <property type="nucleotide sequence ID" value="NZ_BAABBZ010000002.1"/>
</dbReference>
<evidence type="ECO:0000313" key="2">
    <source>
        <dbReference type="Proteomes" id="UP000541426"/>
    </source>
</evidence>
<dbReference type="Gene3D" id="2.150.10.10">
    <property type="entry name" value="Serralysin-like metalloprotease, C-terminal"/>
    <property type="match status" value="2"/>
</dbReference>
<dbReference type="InterPro" id="IPR011049">
    <property type="entry name" value="Serralysin-like_metalloprot_C"/>
</dbReference>
<name>A0A7W6DP54_9RHOB</name>
<proteinExistence type="predicted"/>
<dbReference type="Proteomes" id="UP000541426">
    <property type="component" value="Unassembled WGS sequence"/>
</dbReference>
<keyword evidence="2" id="KW-1185">Reference proteome</keyword>
<dbReference type="PRINTS" id="PR00313">
    <property type="entry name" value="CABNDNGRPT"/>
</dbReference>
<dbReference type="Pfam" id="PF00353">
    <property type="entry name" value="HemolysinCabind"/>
    <property type="match status" value="3"/>
</dbReference>
<protein>
    <submittedName>
        <fullName evidence="1">Ca2+-binding RTX toxin-like protein</fullName>
    </submittedName>
</protein>
<accession>A0A7W6DP54</accession>
<comment type="caution">
    <text evidence="1">The sequence shown here is derived from an EMBL/GenBank/DDBJ whole genome shotgun (WGS) entry which is preliminary data.</text>
</comment>
<dbReference type="EMBL" id="JACIEJ010000006">
    <property type="protein sequence ID" value="MBB3986362.1"/>
    <property type="molecule type" value="Genomic_DNA"/>
</dbReference>
<dbReference type="GO" id="GO:0005509">
    <property type="term" value="F:calcium ion binding"/>
    <property type="evidence" value="ECO:0007669"/>
    <property type="project" value="InterPro"/>
</dbReference>
<sequence length="303" mass="32388">MIAILLGFGLLGLVVGGVFDSDDDSATAEDDAARDVGPSLEATEELYVRDEPIDSDSLEYRDRIGYPSFSDVAEDLEDNYGAPIEDREDYMDLLASLQGGPIYPTLGTENADRMTGGDDDEDFYAWEGDDTIFMGGGDDFYTPIFENEDAGDDFIRGGSGNDVIYSQIGSDTLRGDAGDDYLTARDLTGRGEPDMVYGGFGNDVVMGDDGDTLSGGEGADFFGIYLPTGDVDPVVVSDFDAAEDDLMIYVETDVPQASVDYTVSVTEEDGDSVVSVDARTVARFSGVTGLDPSLIRVGNYRVG</sequence>
<evidence type="ECO:0000313" key="1">
    <source>
        <dbReference type="EMBL" id="MBB3986362.1"/>
    </source>
</evidence>
<gene>
    <name evidence="1" type="ORF">GGQ68_002701</name>
</gene>
<reference evidence="1 2" key="1">
    <citation type="submission" date="2020-08" db="EMBL/GenBank/DDBJ databases">
        <title>Genomic Encyclopedia of Type Strains, Phase IV (KMG-IV): sequencing the most valuable type-strain genomes for metagenomic binning, comparative biology and taxonomic classification.</title>
        <authorList>
            <person name="Goeker M."/>
        </authorList>
    </citation>
    <scope>NUCLEOTIDE SEQUENCE [LARGE SCALE GENOMIC DNA]</scope>
    <source>
        <strain evidence="1 2">DSM 102235</strain>
    </source>
</reference>
<dbReference type="AlphaFoldDB" id="A0A7W6DP54"/>